<dbReference type="Proteomes" id="UP000095282">
    <property type="component" value="Unplaced"/>
</dbReference>
<dbReference type="Pfam" id="PF01827">
    <property type="entry name" value="FTH"/>
    <property type="match status" value="1"/>
</dbReference>
<accession>A0A1I7UPA6</accession>
<feature type="domain" description="Mos1 transposase HTH" evidence="2">
    <location>
        <begin position="17"/>
        <end position="58"/>
    </location>
</feature>
<evidence type="ECO:0000259" key="2">
    <source>
        <dbReference type="Pfam" id="PF17906"/>
    </source>
</evidence>
<dbReference type="WBParaSite" id="Csp11.Scaffold630.g17983.t1">
    <property type="protein sequence ID" value="Csp11.Scaffold630.g17983.t1"/>
    <property type="gene ID" value="Csp11.Scaffold630.g17983"/>
</dbReference>
<organism evidence="3 4">
    <name type="scientific">Caenorhabditis tropicalis</name>
    <dbReference type="NCBI Taxonomy" id="1561998"/>
    <lineage>
        <taxon>Eukaryota</taxon>
        <taxon>Metazoa</taxon>
        <taxon>Ecdysozoa</taxon>
        <taxon>Nematoda</taxon>
        <taxon>Chromadorea</taxon>
        <taxon>Rhabditida</taxon>
        <taxon>Rhabditina</taxon>
        <taxon>Rhabditomorpha</taxon>
        <taxon>Rhabditoidea</taxon>
        <taxon>Rhabditidae</taxon>
        <taxon>Peloderinae</taxon>
        <taxon>Caenorhabditis</taxon>
    </lineage>
</organism>
<evidence type="ECO:0000313" key="4">
    <source>
        <dbReference type="WBParaSite" id="Csp11.Scaffold630.g17983.t1"/>
    </source>
</evidence>
<dbReference type="InterPro" id="IPR041426">
    <property type="entry name" value="Mos1_HTH"/>
</dbReference>
<proteinExistence type="predicted"/>
<evidence type="ECO:0000313" key="3">
    <source>
        <dbReference type="Proteomes" id="UP000095282"/>
    </source>
</evidence>
<dbReference type="Pfam" id="PF17906">
    <property type="entry name" value="HTH_48"/>
    <property type="match status" value="1"/>
</dbReference>
<protein>
    <submittedName>
        <fullName evidence="4">F-box domain-containing protein</fullName>
    </submittedName>
</protein>
<dbReference type="InterPro" id="IPR040161">
    <property type="entry name" value="FB224"/>
</dbReference>
<dbReference type="GO" id="GO:0045087">
    <property type="term" value="P:innate immune response"/>
    <property type="evidence" value="ECO:0007669"/>
    <property type="project" value="TreeGrafter"/>
</dbReference>
<dbReference type="AlphaFoldDB" id="A0A1I7UPA6"/>
<dbReference type="InterPro" id="IPR002900">
    <property type="entry name" value="DUF38/FTH_CAE_spp"/>
</dbReference>
<name>A0A1I7UPA6_9PELO</name>
<dbReference type="PANTHER" id="PTHR23015">
    <property type="entry name" value="UNCHARACTERIZED C.ELEGANS PROTEIN"/>
    <property type="match status" value="1"/>
</dbReference>
<sequence length="349" mass="40484">MKEHFLTNQNHLLIAARYEFLRGFPITKAYKNFCEALGDDAMSYKDFDFWCFRFSNGNFGFNADPPKTAELFDIPDFVLQKIAEKCDVDARCALWNSSNKCRRIVKKVRVVSHCQIIIKANSTKLTIDGNTFNYNDPEGRYDVTDALKKLLPALKDPSNHFKKLSIQIETALSLSPMTSGLEAKLANVESLELEFITRWFRYGDEETRETNIIKRFIENFAPGSLQNIHLNFPNTRHSLPHFSHFAGLEQWKQAKRLETNMPCSIESVLHFVSLEVKLIDNNIKTKEAINLKNYYMNMPNFEFCRMRTSLWDRKVRTIRRAMKVKKFPVVDGSIEINITPSSLGFKKIL</sequence>
<keyword evidence="3" id="KW-1185">Reference proteome</keyword>
<feature type="domain" description="DUF38" evidence="1">
    <location>
        <begin position="211"/>
        <end position="312"/>
    </location>
</feature>
<reference evidence="4" key="1">
    <citation type="submission" date="2016-11" db="UniProtKB">
        <authorList>
            <consortium name="WormBaseParasite"/>
        </authorList>
    </citation>
    <scope>IDENTIFICATION</scope>
</reference>
<evidence type="ECO:0000259" key="1">
    <source>
        <dbReference type="Pfam" id="PF01827"/>
    </source>
</evidence>
<dbReference type="eggNOG" id="ENOG502RT5I">
    <property type="taxonomic scope" value="Eukaryota"/>
</dbReference>
<dbReference type="PANTHER" id="PTHR23015:SF4">
    <property type="entry name" value="DUF38 DOMAIN-CONTAINING PROTEIN-RELATED"/>
    <property type="match status" value="1"/>
</dbReference>